<reference evidence="1" key="1">
    <citation type="submission" date="2021-05" db="EMBL/GenBank/DDBJ databases">
        <authorList>
            <person name="Alioto T."/>
            <person name="Alioto T."/>
            <person name="Gomez Garrido J."/>
        </authorList>
    </citation>
    <scope>NUCLEOTIDE SEQUENCE</scope>
</reference>
<evidence type="ECO:0000313" key="1">
    <source>
        <dbReference type="EMBL" id="CAG6594253.1"/>
    </source>
</evidence>
<dbReference type="EMBL" id="HBUE01093001">
    <property type="protein sequence ID" value="CAG6482237.1"/>
    <property type="molecule type" value="Transcribed_RNA"/>
</dbReference>
<organism evidence="1">
    <name type="scientific">Culex pipiens</name>
    <name type="common">House mosquito</name>
    <dbReference type="NCBI Taxonomy" id="7175"/>
    <lineage>
        <taxon>Eukaryota</taxon>
        <taxon>Metazoa</taxon>
        <taxon>Ecdysozoa</taxon>
        <taxon>Arthropoda</taxon>
        <taxon>Hexapoda</taxon>
        <taxon>Insecta</taxon>
        <taxon>Pterygota</taxon>
        <taxon>Neoptera</taxon>
        <taxon>Endopterygota</taxon>
        <taxon>Diptera</taxon>
        <taxon>Nematocera</taxon>
        <taxon>Culicoidea</taxon>
        <taxon>Culicidae</taxon>
        <taxon>Culicinae</taxon>
        <taxon>Culicini</taxon>
        <taxon>Culex</taxon>
        <taxon>Culex</taxon>
    </lineage>
</organism>
<dbReference type="AlphaFoldDB" id="A0A8D8KQC7"/>
<protein>
    <submittedName>
        <fullName evidence="1">(northern house mosquito) hypothetical protein</fullName>
    </submittedName>
</protein>
<accession>A0A8D8KQC7</accession>
<name>A0A8D8KQC7_CULPI</name>
<dbReference type="EMBL" id="HBUE01225937">
    <property type="protein sequence ID" value="CAG6542169.1"/>
    <property type="molecule type" value="Transcribed_RNA"/>
</dbReference>
<proteinExistence type="predicted"/>
<dbReference type="EMBL" id="HBUE01332665">
    <property type="protein sequence ID" value="CAG6594253.1"/>
    <property type="molecule type" value="Transcribed_RNA"/>
</dbReference>
<sequence>MNCSRSGCTCMSSLLFKPTGSTSNSNCFRSCSTMSRSAGMSRFFFNALTFCRTSVMYLDKAAKFRDSTNPHSRRIVVRFSSVIRWTMSRFGCCRISSLLARR</sequence>